<dbReference type="OrthoDB" id="3163863at2759"/>
<dbReference type="HOGENOM" id="CLU_1180884_0_0_1"/>
<evidence type="ECO:0008006" key="3">
    <source>
        <dbReference type="Google" id="ProtNLM"/>
    </source>
</evidence>
<name>A0A0D0BG36_9AGAM</name>
<dbReference type="EMBL" id="KN835244">
    <property type="protein sequence ID" value="KIK42238.1"/>
    <property type="molecule type" value="Genomic_DNA"/>
</dbReference>
<evidence type="ECO:0000313" key="2">
    <source>
        <dbReference type="Proteomes" id="UP000054485"/>
    </source>
</evidence>
<dbReference type="STRING" id="930992.A0A0D0BG36"/>
<proteinExistence type="predicted"/>
<reference evidence="1 2" key="1">
    <citation type="submission" date="2014-04" db="EMBL/GenBank/DDBJ databases">
        <authorList>
            <consortium name="DOE Joint Genome Institute"/>
            <person name="Kuo A."/>
            <person name="Ruytinx J."/>
            <person name="Rineau F."/>
            <person name="Colpaert J."/>
            <person name="Kohler A."/>
            <person name="Nagy L.G."/>
            <person name="Floudas D."/>
            <person name="Copeland A."/>
            <person name="Barry K.W."/>
            <person name="Cichocki N."/>
            <person name="Veneault-Fourrey C."/>
            <person name="LaButti K."/>
            <person name="Lindquist E.A."/>
            <person name="Lipzen A."/>
            <person name="Lundell T."/>
            <person name="Morin E."/>
            <person name="Murat C."/>
            <person name="Sun H."/>
            <person name="Tunlid A."/>
            <person name="Henrissat B."/>
            <person name="Grigoriev I.V."/>
            <person name="Hibbett D.S."/>
            <person name="Martin F."/>
            <person name="Nordberg H.P."/>
            <person name="Cantor M.N."/>
            <person name="Hua S.X."/>
        </authorList>
    </citation>
    <scope>NUCLEOTIDE SEQUENCE [LARGE SCALE GENOMIC DNA]</scope>
    <source>
        <strain evidence="1 2">UH-Slu-Lm8-n1</strain>
    </source>
</reference>
<keyword evidence="2" id="KW-1185">Reference proteome</keyword>
<dbReference type="InParanoid" id="A0A0D0BG36"/>
<organism evidence="1 2">
    <name type="scientific">Suillus luteus UH-Slu-Lm8-n1</name>
    <dbReference type="NCBI Taxonomy" id="930992"/>
    <lineage>
        <taxon>Eukaryota</taxon>
        <taxon>Fungi</taxon>
        <taxon>Dikarya</taxon>
        <taxon>Basidiomycota</taxon>
        <taxon>Agaricomycotina</taxon>
        <taxon>Agaricomycetes</taxon>
        <taxon>Agaricomycetidae</taxon>
        <taxon>Boletales</taxon>
        <taxon>Suillineae</taxon>
        <taxon>Suillaceae</taxon>
        <taxon>Suillus</taxon>
    </lineage>
</organism>
<gene>
    <name evidence="1" type="ORF">CY34DRAFT_12498</name>
</gene>
<reference evidence="2" key="2">
    <citation type="submission" date="2015-01" db="EMBL/GenBank/DDBJ databases">
        <title>Evolutionary Origins and Diversification of the Mycorrhizal Mutualists.</title>
        <authorList>
            <consortium name="DOE Joint Genome Institute"/>
            <consortium name="Mycorrhizal Genomics Consortium"/>
            <person name="Kohler A."/>
            <person name="Kuo A."/>
            <person name="Nagy L.G."/>
            <person name="Floudas D."/>
            <person name="Copeland A."/>
            <person name="Barry K.W."/>
            <person name="Cichocki N."/>
            <person name="Veneault-Fourrey C."/>
            <person name="LaButti K."/>
            <person name="Lindquist E.A."/>
            <person name="Lipzen A."/>
            <person name="Lundell T."/>
            <person name="Morin E."/>
            <person name="Murat C."/>
            <person name="Riley R."/>
            <person name="Ohm R."/>
            <person name="Sun H."/>
            <person name="Tunlid A."/>
            <person name="Henrissat B."/>
            <person name="Grigoriev I.V."/>
            <person name="Hibbett D.S."/>
            <person name="Martin F."/>
        </authorList>
    </citation>
    <scope>NUCLEOTIDE SEQUENCE [LARGE SCALE GENOMIC DNA]</scope>
    <source>
        <strain evidence="2">UH-Slu-Lm8-n1</strain>
    </source>
</reference>
<dbReference type="AlphaFoldDB" id="A0A0D0BG36"/>
<protein>
    <recommendedName>
        <fullName evidence="3">HNH nuclease domain-containing protein</fullName>
    </recommendedName>
</protein>
<evidence type="ECO:0000313" key="1">
    <source>
        <dbReference type="EMBL" id="KIK42238.1"/>
    </source>
</evidence>
<sequence length="235" mass="26434">MPMVWSLELNLRESKNLERFEKPSRHGAAFEKADVSLCCVCFQISNDVFDDDIPSVGIITLLDDYAFKGDLLTMMSDTGPETTNELKRRANAILLEMGSTSDKLSKQRLFFNHQVAVLAQMIVLQRTATTIDIITKLPENIIDDLASIIDNPENGMILDVIMHDPFDSYKWCLLPIDVLHKYTVHWFRHVPAGLGNFTEVQFEDHSQTGIQLPNPTFIALHAAVAHVSHFNPLGG</sequence>
<dbReference type="Proteomes" id="UP000054485">
    <property type="component" value="Unassembled WGS sequence"/>
</dbReference>
<accession>A0A0D0BG36</accession>